<dbReference type="EMBL" id="JBHXIJ010000162">
    <property type="protein sequence ID" value="MFD5101455.1"/>
    <property type="molecule type" value="Genomic_DNA"/>
</dbReference>
<dbReference type="SMART" id="SM00155">
    <property type="entry name" value="PLDc"/>
    <property type="match status" value="2"/>
</dbReference>
<dbReference type="CDD" id="cd09110">
    <property type="entry name" value="PLDc_CLS_1"/>
    <property type="match status" value="1"/>
</dbReference>
<keyword evidence="3" id="KW-1185">Reference proteome</keyword>
<feature type="domain" description="PLD phosphodiesterase" evidence="1">
    <location>
        <begin position="311"/>
        <end position="338"/>
    </location>
</feature>
<comment type="caution">
    <text evidence="2">The sequence shown here is derived from an EMBL/GenBank/DDBJ whole genome shotgun (WGS) entry which is preliminary data.</text>
</comment>
<dbReference type="Pfam" id="PF13091">
    <property type="entry name" value="PLDc_2"/>
    <property type="match status" value="2"/>
</dbReference>
<evidence type="ECO:0000313" key="3">
    <source>
        <dbReference type="Proteomes" id="UP001598448"/>
    </source>
</evidence>
<dbReference type="PANTHER" id="PTHR21248">
    <property type="entry name" value="CARDIOLIPIN SYNTHASE"/>
    <property type="match status" value="1"/>
</dbReference>
<evidence type="ECO:0000313" key="2">
    <source>
        <dbReference type="EMBL" id="MFD5101455.1"/>
    </source>
</evidence>
<accession>A0ABW6FQB1</accession>
<dbReference type="InterPro" id="IPR025202">
    <property type="entry name" value="PLD-like_dom"/>
</dbReference>
<protein>
    <submittedName>
        <fullName evidence="2">Phosphatidylserine/phosphatidylglycerophosphate/ cardiolipin synthase family protein</fullName>
    </submittedName>
</protein>
<name>A0ABW6FQB1_9ACTN</name>
<dbReference type="PANTHER" id="PTHR21248:SF22">
    <property type="entry name" value="PHOSPHOLIPASE D"/>
    <property type="match status" value="1"/>
</dbReference>
<organism evidence="2 3">
    <name type="scientific">Streptomyces albidochromogenes</name>
    <dbReference type="NCBI Taxonomy" id="329524"/>
    <lineage>
        <taxon>Bacteria</taxon>
        <taxon>Bacillati</taxon>
        <taxon>Actinomycetota</taxon>
        <taxon>Actinomycetes</taxon>
        <taxon>Kitasatosporales</taxon>
        <taxon>Streptomycetaceae</taxon>
        <taxon>Streptomyces</taxon>
    </lineage>
</organism>
<dbReference type="CDD" id="cd09159">
    <property type="entry name" value="PLDc_ybhO_like_2"/>
    <property type="match status" value="1"/>
</dbReference>
<dbReference type="Gene3D" id="3.30.870.10">
    <property type="entry name" value="Endonuclease Chain A"/>
    <property type="match status" value="2"/>
</dbReference>
<dbReference type="PROSITE" id="PS50035">
    <property type="entry name" value="PLD"/>
    <property type="match status" value="2"/>
</dbReference>
<reference evidence="2 3" key="1">
    <citation type="submission" date="2024-09" db="EMBL/GenBank/DDBJ databases">
        <title>The Natural Products Discovery Center: Release of the First 8490 Sequenced Strains for Exploring Actinobacteria Biosynthetic Diversity.</title>
        <authorList>
            <person name="Kalkreuter E."/>
            <person name="Kautsar S.A."/>
            <person name="Yang D."/>
            <person name="Bader C.D."/>
            <person name="Teijaro C.N."/>
            <person name="Fluegel L."/>
            <person name="Davis C.M."/>
            <person name="Simpson J.R."/>
            <person name="Lauterbach L."/>
            <person name="Steele A.D."/>
            <person name="Gui C."/>
            <person name="Meng S."/>
            <person name="Li G."/>
            <person name="Viehrig K."/>
            <person name="Ye F."/>
            <person name="Su P."/>
            <person name="Kiefer A.F."/>
            <person name="Nichols A."/>
            <person name="Cepeda A.J."/>
            <person name="Yan W."/>
            <person name="Fan B."/>
            <person name="Jiang Y."/>
            <person name="Adhikari A."/>
            <person name="Zheng C.-J."/>
            <person name="Schuster L."/>
            <person name="Cowan T.M."/>
            <person name="Smanski M.J."/>
            <person name="Chevrette M.G."/>
            <person name="De Carvalho L.P.S."/>
            <person name="Shen B."/>
        </authorList>
    </citation>
    <scope>NUCLEOTIDE SEQUENCE [LARGE SCALE GENOMIC DNA]</scope>
    <source>
        <strain evidence="2 3">NPDC058348</strain>
    </source>
</reference>
<dbReference type="InterPro" id="IPR001736">
    <property type="entry name" value="PLipase_D/transphosphatidylase"/>
</dbReference>
<sequence length="398" mass="44941">MTSHTLEAQPAPSGQDRSARIRRRLERLIGIAATEGNAVLPLRNGDEIFAAMLEGIRSARHTVDMMTFVYWKGDIARQFAEALAERASAGVRVRLLLDGFGSRLIETDQLDTMERAGVQVMWFRKPLRLSPFKQNHRCHRKVLVVDEQTAFTGGVGIAEEWCGDARGPGEWRDTHVQVRGPAVDGIAAAFAQNWAECHDELFDDHDRFVEHSPQGDAVIQVVRGSASFGWQDMQTLMRVMLESAEERFRLATAYFSPDAFFVELLCATARRGVEVEILLPGPHTDKRVCKLAGQHFYDELTACGVKIYQYQPTMMHAKVITVDRSAALIGSTNFNRRSLDHDEEVMLAVLDEEFTATLDSHFDDDVAVSDRISKGRWKRRSLTQRARELAVQPIRRFL</sequence>
<dbReference type="SUPFAM" id="SSF56024">
    <property type="entry name" value="Phospholipase D/nuclease"/>
    <property type="match status" value="2"/>
</dbReference>
<feature type="domain" description="PLD phosphodiesterase" evidence="1">
    <location>
        <begin position="134"/>
        <end position="161"/>
    </location>
</feature>
<evidence type="ECO:0000259" key="1">
    <source>
        <dbReference type="PROSITE" id="PS50035"/>
    </source>
</evidence>
<gene>
    <name evidence="2" type="ORF">ACFWJN_21190</name>
</gene>
<proteinExistence type="predicted"/>
<dbReference type="Proteomes" id="UP001598448">
    <property type="component" value="Unassembled WGS sequence"/>
</dbReference>
<dbReference type="RefSeq" id="WP_386716851.1">
    <property type="nucleotide sequence ID" value="NZ_JBHXIJ010000162.1"/>
</dbReference>